<evidence type="ECO:0000259" key="5">
    <source>
        <dbReference type="PROSITE" id="PS50893"/>
    </source>
</evidence>
<keyword evidence="7" id="KW-1185">Reference proteome</keyword>
<dbReference type="InterPro" id="IPR003439">
    <property type="entry name" value="ABC_transporter-like_ATP-bd"/>
</dbReference>
<dbReference type="PANTHER" id="PTHR43335:SF4">
    <property type="entry name" value="ABC TRANSPORTER, ATP-BINDING PROTEIN"/>
    <property type="match status" value="1"/>
</dbReference>
<dbReference type="RefSeq" id="WP_200132659.1">
    <property type="nucleotide sequence ID" value="NZ_JAEHOI010000011.1"/>
</dbReference>
<evidence type="ECO:0000256" key="3">
    <source>
        <dbReference type="ARBA" id="ARBA00022741"/>
    </source>
</evidence>
<sequence length="243" mass="26055">MPDSSRHPSIEYDGFSKHFGRIRAVEGITFSVAPGPIVGFLGPNGAGKTTALRGILGLLRPTRGSATALGKPLEAPENRGLVVGAHLDGIGFETGITASRHLKIACLALGQPRSRVDEVLREVDLAALARRRVKTFSTGMVQRLGLATALLGSRPIFVVDEPGNGLDPEDLRWLKQNLRTFADEGGTVLVSSHQLADFSSIVDELVIMKRTVLYAGTHESLVGADNATLEEKYFELTDPFAAQ</sequence>
<gene>
    <name evidence="6" type="ORF">JD292_10240</name>
</gene>
<dbReference type="Pfam" id="PF00005">
    <property type="entry name" value="ABC_tran"/>
    <property type="match status" value="1"/>
</dbReference>
<dbReference type="InterPro" id="IPR027417">
    <property type="entry name" value="P-loop_NTPase"/>
</dbReference>
<name>A0A934UXU4_9MICO</name>
<dbReference type="InterPro" id="IPR003593">
    <property type="entry name" value="AAA+_ATPase"/>
</dbReference>
<dbReference type="GO" id="GO:0016887">
    <property type="term" value="F:ATP hydrolysis activity"/>
    <property type="evidence" value="ECO:0007669"/>
    <property type="project" value="InterPro"/>
</dbReference>
<dbReference type="Proteomes" id="UP000618733">
    <property type="component" value="Unassembled WGS sequence"/>
</dbReference>
<protein>
    <submittedName>
        <fullName evidence="6">ATP-binding cassette domain-containing protein</fullName>
    </submittedName>
</protein>
<dbReference type="GO" id="GO:0005524">
    <property type="term" value="F:ATP binding"/>
    <property type="evidence" value="ECO:0007669"/>
    <property type="project" value="UniProtKB-KW"/>
</dbReference>
<dbReference type="EMBL" id="JAEHOI010000011">
    <property type="protein sequence ID" value="MBK0422450.1"/>
    <property type="molecule type" value="Genomic_DNA"/>
</dbReference>
<evidence type="ECO:0000256" key="4">
    <source>
        <dbReference type="ARBA" id="ARBA00022840"/>
    </source>
</evidence>
<dbReference type="PROSITE" id="PS50893">
    <property type="entry name" value="ABC_TRANSPORTER_2"/>
    <property type="match status" value="1"/>
</dbReference>
<keyword evidence="2" id="KW-0813">Transport</keyword>
<dbReference type="PANTHER" id="PTHR43335">
    <property type="entry name" value="ABC TRANSPORTER, ATP-BINDING PROTEIN"/>
    <property type="match status" value="1"/>
</dbReference>
<accession>A0A934UXU4</accession>
<organism evidence="6 7">
    <name type="scientific">Leucobacter edaphi</name>
    <dbReference type="NCBI Taxonomy" id="2796472"/>
    <lineage>
        <taxon>Bacteria</taxon>
        <taxon>Bacillati</taxon>
        <taxon>Actinomycetota</taxon>
        <taxon>Actinomycetes</taxon>
        <taxon>Micrococcales</taxon>
        <taxon>Microbacteriaceae</taxon>
        <taxon>Leucobacter</taxon>
    </lineage>
</organism>
<comment type="similarity">
    <text evidence="1">Belongs to the ABC transporter superfamily.</text>
</comment>
<reference evidence="6" key="1">
    <citation type="submission" date="2020-12" db="EMBL/GenBank/DDBJ databases">
        <title>Leucobacter sp. CAS2, isolated from Chromium sludge.</title>
        <authorList>
            <person name="Xu Z."/>
        </authorList>
    </citation>
    <scope>NUCLEOTIDE SEQUENCE</scope>
    <source>
        <strain evidence="6">CSA2</strain>
    </source>
</reference>
<keyword evidence="4 6" id="KW-0067">ATP-binding</keyword>
<keyword evidence="3" id="KW-0547">Nucleotide-binding</keyword>
<evidence type="ECO:0000313" key="6">
    <source>
        <dbReference type="EMBL" id="MBK0422450.1"/>
    </source>
</evidence>
<comment type="caution">
    <text evidence="6">The sequence shown here is derived from an EMBL/GenBank/DDBJ whole genome shotgun (WGS) entry which is preliminary data.</text>
</comment>
<evidence type="ECO:0000256" key="1">
    <source>
        <dbReference type="ARBA" id="ARBA00005417"/>
    </source>
</evidence>
<feature type="domain" description="ABC transporter" evidence="5">
    <location>
        <begin position="10"/>
        <end position="235"/>
    </location>
</feature>
<dbReference type="SUPFAM" id="SSF52540">
    <property type="entry name" value="P-loop containing nucleoside triphosphate hydrolases"/>
    <property type="match status" value="1"/>
</dbReference>
<evidence type="ECO:0000256" key="2">
    <source>
        <dbReference type="ARBA" id="ARBA00022448"/>
    </source>
</evidence>
<dbReference type="SMART" id="SM00382">
    <property type="entry name" value="AAA"/>
    <property type="match status" value="1"/>
</dbReference>
<dbReference type="AlphaFoldDB" id="A0A934UXU4"/>
<dbReference type="Gene3D" id="3.40.50.300">
    <property type="entry name" value="P-loop containing nucleotide triphosphate hydrolases"/>
    <property type="match status" value="1"/>
</dbReference>
<evidence type="ECO:0000313" key="7">
    <source>
        <dbReference type="Proteomes" id="UP000618733"/>
    </source>
</evidence>
<proteinExistence type="inferred from homology"/>